<evidence type="ECO:0000259" key="4">
    <source>
        <dbReference type="Pfam" id="PF08241"/>
    </source>
</evidence>
<reference evidence="5 6" key="1">
    <citation type="submission" date="2020-01" db="EMBL/GenBank/DDBJ databases">
        <title>Draft genome sequence of Aspergillus udagawae IFM 46972.</title>
        <authorList>
            <person name="Takahashi H."/>
            <person name="Yaguchi T."/>
        </authorList>
    </citation>
    <scope>NUCLEOTIDE SEQUENCE [LARGE SCALE GENOMIC DNA]</scope>
    <source>
        <strain evidence="5 6">IFM 46972</strain>
    </source>
</reference>
<dbReference type="PANTHER" id="PTHR43464">
    <property type="entry name" value="METHYLTRANSFERASE"/>
    <property type="match status" value="1"/>
</dbReference>
<protein>
    <submittedName>
        <fullName evidence="5">Uncharacterized protein HI_0912</fullName>
    </submittedName>
</protein>
<evidence type="ECO:0000256" key="3">
    <source>
        <dbReference type="ARBA" id="ARBA00022691"/>
    </source>
</evidence>
<dbReference type="PANTHER" id="PTHR43464:SF19">
    <property type="entry name" value="UBIQUINONE BIOSYNTHESIS O-METHYLTRANSFERASE, MITOCHONDRIAL"/>
    <property type="match status" value="1"/>
</dbReference>
<dbReference type="SUPFAM" id="SSF53335">
    <property type="entry name" value="S-adenosyl-L-methionine-dependent methyltransferases"/>
    <property type="match status" value="1"/>
</dbReference>
<dbReference type="EMBL" id="BLKC01000026">
    <property type="protein sequence ID" value="GFF35641.1"/>
    <property type="molecule type" value="Genomic_DNA"/>
</dbReference>
<dbReference type="GO" id="GO:0032259">
    <property type="term" value="P:methylation"/>
    <property type="evidence" value="ECO:0007669"/>
    <property type="project" value="UniProtKB-KW"/>
</dbReference>
<dbReference type="Pfam" id="PF08241">
    <property type="entry name" value="Methyltransf_11"/>
    <property type="match status" value="1"/>
</dbReference>
<evidence type="ECO:0000313" key="5">
    <source>
        <dbReference type="EMBL" id="GFF35641.1"/>
    </source>
</evidence>
<keyword evidence="2" id="KW-0808">Transferase</keyword>
<dbReference type="Proteomes" id="UP000465221">
    <property type="component" value="Unassembled WGS sequence"/>
</dbReference>
<name>A0A8H3NM84_9EURO</name>
<proteinExistence type="predicted"/>
<feature type="domain" description="Methyltransferase type 11" evidence="4">
    <location>
        <begin position="55"/>
        <end position="157"/>
    </location>
</feature>
<accession>A0A8H3NM84</accession>
<organism evidence="5 6">
    <name type="scientific">Aspergillus udagawae</name>
    <dbReference type="NCBI Taxonomy" id="91492"/>
    <lineage>
        <taxon>Eukaryota</taxon>
        <taxon>Fungi</taxon>
        <taxon>Dikarya</taxon>
        <taxon>Ascomycota</taxon>
        <taxon>Pezizomycotina</taxon>
        <taxon>Eurotiomycetes</taxon>
        <taxon>Eurotiomycetidae</taxon>
        <taxon>Eurotiales</taxon>
        <taxon>Aspergillaceae</taxon>
        <taxon>Aspergillus</taxon>
        <taxon>Aspergillus subgen. Fumigati</taxon>
    </lineage>
</organism>
<keyword evidence="1" id="KW-0489">Methyltransferase</keyword>
<dbReference type="GO" id="GO:0008757">
    <property type="term" value="F:S-adenosylmethionine-dependent methyltransferase activity"/>
    <property type="evidence" value="ECO:0007669"/>
    <property type="project" value="InterPro"/>
</dbReference>
<dbReference type="AlphaFoldDB" id="A0A8H3NM84"/>
<evidence type="ECO:0000256" key="1">
    <source>
        <dbReference type="ARBA" id="ARBA00022603"/>
    </source>
</evidence>
<gene>
    <name evidence="5" type="ORF">IFM46972_04619</name>
</gene>
<dbReference type="Gene3D" id="3.40.50.150">
    <property type="entry name" value="Vaccinia Virus protein VP39"/>
    <property type="match status" value="1"/>
</dbReference>
<evidence type="ECO:0000313" key="6">
    <source>
        <dbReference type="Proteomes" id="UP000465221"/>
    </source>
</evidence>
<keyword evidence="3" id="KW-0949">S-adenosyl-L-methionine</keyword>
<sequence length="275" mass="31386">MSSPVTQNIYDNSRFFDAYAALPRSQEGLSAAKEWSTIKDMVLGNHQTLRKYSVLDLGCGYGWFARWARESGATFIKAVDISENMIQRAKAFELSHGTAGLGSISYHIADIETIILDNEPAVYDIVYSSLTFHYIYDFARVLQQIRSCIRKGGRLVFSIEHPVATAPVDPGPAFQRMPRDDRDGAQGMFWPLNSYEEEGPRYTNWLGVEGVKKYHRTLETYLRILRENGFALIDLREWTISREDAVKQPEYAAERQKPYFLLVSSEAVPFALCMR</sequence>
<dbReference type="InterPro" id="IPR029063">
    <property type="entry name" value="SAM-dependent_MTases_sf"/>
</dbReference>
<dbReference type="CDD" id="cd02440">
    <property type="entry name" value="AdoMet_MTases"/>
    <property type="match status" value="1"/>
</dbReference>
<comment type="caution">
    <text evidence="5">The sequence shown here is derived from an EMBL/GenBank/DDBJ whole genome shotgun (WGS) entry which is preliminary data.</text>
</comment>
<dbReference type="InterPro" id="IPR013216">
    <property type="entry name" value="Methyltransf_11"/>
</dbReference>
<evidence type="ECO:0000256" key="2">
    <source>
        <dbReference type="ARBA" id="ARBA00022679"/>
    </source>
</evidence>